<comment type="function">
    <text evidence="1">Catalyzes the reduction of fatty acyl-CoA to fatty alcohols.</text>
</comment>
<feature type="domain" description="Thioester reductase (TE)" evidence="3">
    <location>
        <begin position="42"/>
        <end position="63"/>
    </location>
</feature>
<keyword evidence="1" id="KW-0521">NADP</keyword>
<evidence type="ECO:0000256" key="1">
    <source>
        <dbReference type="RuleBase" id="RU363097"/>
    </source>
</evidence>
<dbReference type="Pfam" id="PF07993">
    <property type="entry name" value="NAD_binding_4"/>
    <property type="match status" value="1"/>
</dbReference>
<feature type="compositionally biased region" description="Basic and acidic residues" evidence="2">
    <location>
        <begin position="79"/>
        <end position="89"/>
    </location>
</feature>
<organism evidence="4 5">
    <name type="scientific">Mythimna separata</name>
    <name type="common">Oriental armyworm</name>
    <name type="synonym">Pseudaletia separata</name>
    <dbReference type="NCBI Taxonomy" id="271217"/>
    <lineage>
        <taxon>Eukaryota</taxon>
        <taxon>Metazoa</taxon>
        <taxon>Ecdysozoa</taxon>
        <taxon>Arthropoda</taxon>
        <taxon>Hexapoda</taxon>
        <taxon>Insecta</taxon>
        <taxon>Pterygota</taxon>
        <taxon>Neoptera</taxon>
        <taxon>Endopterygota</taxon>
        <taxon>Lepidoptera</taxon>
        <taxon>Glossata</taxon>
        <taxon>Ditrysia</taxon>
        <taxon>Noctuoidea</taxon>
        <taxon>Noctuidae</taxon>
        <taxon>Noctuinae</taxon>
        <taxon>Hadenini</taxon>
        <taxon>Mythimna</taxon>
    </lineage>
</organism>
<evidence type="ECO:0000256" key="2">
    <source>
        <dbReference type="SAM" id="MobiDB-lite"/>
    </source>
</evidence>
<dbReference type="AlphaFoldDB" id="A0AAD7Y914"/>
<comment type="caution">
    <text evidence="4">The sequence shown here is derived from an EMBL/GenBank/DDBJ whole genome shotgun (WGS) entry which is preliminary data.</text>
</comment>
<dbReference type="GO" id="GO:0005777">
    <property type="term" value="C:peroxisome"/>
    <property type="evidence" value="ECO:0007669"/>
    <property type="project" value="TreeGrafter"/>
</dbReference>
<dbReference type="GO" id="GO:0102965">
    <property type="term" value="F:alcohol-forming long-chain fatty acyl-CoA reductase activity"/>
    <property type="evidence" value="ECO:0007669"/>
    <property type="project" value="UniProtKB-EC"/>
</dbReference>
<evidence type="ECO:0000313" key="5">
    <source>
        <dbReference type="Proteomes" id="UP001231518"/>
    </source>
</evidence>
<dbReference type="PANTHER" id="PTHR11011:SF60">
    <property type="entry name" value="FATTY ACYL-COA REDUCTASE-RELATED"/>
    <property type="match status" value="1"/>
</dbReference>
<feature type="compositionally biased region" description="Low complexity" evidence="2">
    <location>
        <begin position="67"/>
        <end position="77"/>
    </location>
</feature>
<keyword evidence="1" id="KW-0443">Lipid metabolism</keyword>
<accession>A0AAD7Y914</accession>
<feature type="region of interest" description="Disordered" evidence="2">
    <location>
        <begin position="65"/>
        <end position="89"/>
    </location>
</feature>
<comment type="similarity">
    <text evidence="1">Belongs to the fatty acyl-CoA reductase family.</text>
</comment>
<dbReference type="Gene3D" id="3.40.50.720">
    <property type="entry name" value="NAD(P)-binding Rossmann-like Domain"/>
    <property type="match status" value="1"/>
</dbReference>
<dbReference type="GO" id="GO:0080019">
    <property type="term" value="F:alcohol-forming very long-chain fatty acyl-CoA reductase activity"/>
    <property type="evidence" value="ECO:0007669"/>
    <property type="project" value="InterPro"/>
</dbReference>
<protein>
    <recommendedName>
        <fullName evidence="1">Fatty acyl-CoA reductase</fullName>
        <ecNumber evidence="1">1.2.1.84</ecNumber>
    </recommendedName>
</protein>
<gene>
    <name evidence="4" type="ORF">PYW07_011248</name>
</gene>
<keyword evidence="1" id="KW-0444">Lipid biosynthesis</keyword>
<dbReference type="PANTHER" id="PTHR11011">
    <property type="entry name" value="MALE STERILITY PROTEIN 2-RELATED"/>
    <property type="match status" value="1"/>
</dbReference>
<proteinExistence type="inferred from homology"/>
<comment type="catalytic activity">
    <reaction evidence="1">
        <text>a long-chain fatty acyl-CoA + 2 NADPH + 2 H(+) = a long-chain primary fatty alcohol + 2 NADP(+) + CoA</text>
        <dbReference type="Rhea" id="RHEA:52716"/>
        <dbReference type="ChEBI" id="CHEBI:15378"/>
        <dbReference type="ChEBI" id="CHEBI:57287"/>
        <dbReference type="ChEBI" id="CHEBI:57783"/>
        <dbReference type="ChEBI" id="CHEBI:58349"/>
        <dbReference type="ChEBI" id="CHEBI:77396"/>
        <dbReference type="ChEBI" id="CHEBI:83139"/>
        <dbReference type="EC" id="1.2.1.84"/>
    </reaction>
</comment>
<reference evidence="4" key="1">
    <citation type="submission" date="2023-03" db="EMBL/GenBank/DDBJ databases">
        <title>Chromosome-level genomes of two armyworms, Mythimna separata and Mythimna loreyi, provide insights into the biosynthesis and reception of sex pheromones.</title>
        <authorList>
            <person name="Zhao H."/>
        </authorList>
    </citation>
    <scope>NUCLEOTIDE SEQUENCE</scope>
    <source>
        <strain evidence="4">BeijingLab</strain>
        <tissue evidence="4">Pupa</tissue>
    </source>
</reference>
<keyword evidence="5" id="KW-1185">Reference proteome</keyword>
<dbReference type="EC" id="1.2.1.84" evidence="1"/>
<dbReference type="Proteomes" id="UP001231518">
    <property type="component" value="Chromosome 28"/>
</dbReference>
<dbReference type="GO" id="GO:0035336">
    <property type="term" value="P:long-chain fatty-acyl-CoA metabolic process"/>
    <property type="evidence" value="ECO:0007669"/>
    <property type="project" value="TreeGrafter"/>
</dbReference>
<sequence>MALDIAQQTELALLERQKPMNAVIDRGDSDVQQFYRDAAVLLTGGSGFLGKQLVEKLFREGQQMCWSPTSSSSRSSSGETEHASTATERDSRCAGVLLGQRRAADGRLRLPRQAARREALQVRQSMLLLRQRGTADVLESYWDSAVLLTGGSGFLGKQLVEKLFR</sequence>
<evidence type="ECO:0000313" key="4">
    <source>
        <dbReference type="EMBL" id="KAJ8707571.1"/>
    </source>
</evidence>
<dbReference type="InterPro" id="IPR013120">
    <property type="entry name" value="FAR_NAD-bd"/>
</dbReference>
<evidence type="ECO:0000259" key="3">
    <source>
        <dbReference type="Pfam" id="PF07993"/>
    </source>
</evidence>
<name>A0AAD7Y914_MYTSE</name>
<dbReference type="EMBL" id="JARGEI010000027">
    <property type="protein sequence ID" value="KAJ8707571.1"/>
    <property type="molecule type" value="Genomic_DNA"/>
</dbReference>
<dbReference type="InterPro" id="IPR026055">
    <property type="entry name" value="FAR"/>
</dbReference>
<keyword evidence="1" id="KW-0560">Oxidoreductase</keyword>